<evidence type="ECO:0000256" key="11">
    <source>
        <dbReference type="ARBA" id="ARBA00023136"/>
    </source>
</evidence>
<evidence type="ECO:0000313" key="15">
    <source>
        <dbReference type="EMBL" id="RUR45998.1"/>
    </source>
</evidence>
<evidence type="ECO:0000256" key="12">
    <source>
        <dbReference type="ARBA" id="ARBA00023157"/>
    </source>
</evidence>
<evidence type="ECO:0000256" key="9">
    <source>
        <dbReference type="ARBA" id="ARBA00022989"/>
    </source>
</evidence>
<dbReference type="AlphaFoldDB" id="A0A3S0WMR3"/>
<dbReference type="GO" id="GO:0046872">
    <property type="term" value="F:metal ion binding"/>
    <property type="evidence" value="ECO:0007669"/>
    <property type="project" value="UniProtKB-KW"/>
</dbReference>
<evidence type="ECO:0000256" key="10">
    <source>
        <dbReference type="ARBA" id="ARBA00023034"/>
    </source>
</evidence>
<organism evidence="15 16">
    <name type="scientific">Vreelandella populi</name>
    <dbReference type="NCBI Taxonomy" id="2498858"/>
    <lineage>
        <taxon>Bacteria</taxon>
        <taxon>Pseudomonadati</taxon>
        <taxon>Pseudomonadota</taxon>
        <taxon>Gammaproteobacteria</taxon>
        <taxon>Oceanospirillales</taxon>
        <taxon>Halomonadaceae</taxon>
        <taxon>Vreelandella</taxon>
    </lineage>
</organism>
<protein>
    <recommendedName>
        <fullName evidence="14">Peptide O-xylosyltransferase</fullName>
    </recommendedName>
</protein>
<dbReference type="EMBL" id="RZHD01000005">
    <property type="protein sequence ID" value="RUR45998.1"/>
    <property type="molecule type" value="Genomic_DNA"/>
</dbReference>
<keyword evidence="3" id="KW-0328">Glycosyltransferase</keyword>
<dbReference type="Pfam" id="PF02485">
    <property type="entry name" value="Branch"/>
    <property type="match status" value="1"/>
</dbReference>
<name>A0A3S0WMR3_9GAMM</name>
<keyword evidence="13" id="KW-0325">Glycoprotein</keyword>
<keyword evidence="10" id="KW-0333">Golgi apparatus</keyword>
<keyword evidence="11" id="KW-0472">Membrane</keyword>
<evidence type="ECO:0000313" key="16">
    <source>
        <dbReference type="Proteomes" id="UP000286912"/>
    </source>
</evidence>
<dbReference type="GO" id="GO:0030158">
    <property type="term" value="F:protein xylosyltransferase activity"/>
    <property type="evidence" value="ECO:0007669"/>
    <property type="project" value="InterPro"/>
</dbReference>
<keyword evidence="4" id="KW-0808">Transferase</keyword>
<evidence type="ECO:0000256" key="14">
    <source>
        <dbReference type="ARBA" id="ARBA00042865"/>
    </source>
</evidence>
<evidence type="ECO:0000256" key="6">
    <source>
        <dbReference type="ARBA" id="ARBA00022723"/>
    </source>
</evidence>
<sequence>MERLGEAWANKSWRLVIVKVSFVLLAHEKPEQLKDLLGSLLNAGSNVYVHHDATASGDLPAAVARWGYDQLPGKIYFAKRVKVVWGEWSIVQATLNCMEAIKQHDTDSDYFMLISGSCMPVKPIHLLEQHLAKTGKDHIETVNAEKYTWVTAGLQKQRWSKYHFFNWRYQTFLFDTSLKIQRKLKIKRVLPLQHTAHMGSQWWCLRRSTLDKVWSLYRNKPILKRFYRRTWVPDELFFQTIVANLVPEAERSSELMTRYTFNSWGVPRVYYDNDYAELLGEDRFLIRKVSHRAAKLRAKLAAIAPMQVDEFAALLETAEPERQKLQADAMLAKHIELNRWHSLVASIENPYDYIKSIPNPMLVLIGSDREAKAQALAELDRLDQTIVYGDLFDKYEVGADYANRQGLIAEKGDVALMRHRWYLQLGDIAYNNPGKTLVFSLGANTLEYLKVLRWNSACHMVMVDRNAGSVINVDLMSDLYLKSKVLHLLLDRHCELSRVSTLLVAELTSILQEQQWGIRSFNRMLNNYQARVRWPSLLTNNHNHLDFLESVYSKVIVFVYEDKSALEGIEYYLNNALSTPLYYDLFSVIPGNDDTLDWHYYLADLAHLNARLHTGVLAMAIDISSIKHLCTLRWMRNLLVVSLEDENAQPSIKSDLTFSVYGKKDKFSAPDGVVFRELDSLMKDRACDYIALPPLEQRWFEKEINEFLQFIPLKGRSSALDSL</sequence>
<dbReference type="GO" id="GO:0050650">
    <property type="term" value="P:chondroitin sulfate proteoglycan biosynthetic process"/>
    <property type="evidence" value="ECO:0007669"/>
    <property type="project" value="TreeGrafter"/>
</dbReference>
<gene>
    <name evidence="15" type="ORF">ELY37_08335</name>
</gene>
<evidence type="ECO:0000256" key="3">
    <source>
        <dbReference type="ARBA" id="ARBA00022676"/>
    </source>
</evidence>
<comment type="subcellular location">
    <subcellularLocation>
        <location evidence="2">Endoplasmic reticulum membrane</location>
        <topology evidence="2">Single-pass type II membrane protein</topology>
    </subcellularLocation>
    <subcellularLocation>
        <location evidence="1">Golgi apparatus membrane</location>
        <topology evidence="1">Single-pass type II membrane protein</topology>
    </subcellularLocation>
</comment>
<dbReference type="GO" id="GO:0015012">
    <property type="term" value="P:heparan sulfate proteoglycan biosynthetic process"/>
    <property type="evidence" value="ECO:0007669"/>
    <property type="project" value="TreeGrafter"/>
</dbReference>
<evidence type="ECO:0000256" key="8">
    <source>
        <dbReference type="ARBA" id="ARBA00022968"/>
    </source>
</evidence>
<dbReference type="OrthoDB" id="7943907at2"/>
<keyword evidence="9" id="KW-1133">Transmembrane helix</keyword>
<comment type="caution">
    <text evidence="15">The sequence shown here is derived from an EMBL/GenBank/DDBJ whole genome shotgun (WGS) entry which is preliminary data.</text>
</comment>
<dbReference type="PANTHER" id="PTHR46025">
    <property type="entry name" value="XYLOSYLTRANSFERASE OXT"/>
    <property type="match status" value="1"/>
</dbReference>
<evidence type="ECO:0000256" key="7">
    <source>
        <dbReference type="ARBA" id="ARBA00022824"/>
    </source>
</evidence>
<dbReference type="Proteomes" id="UP000286912">
    <property type="component" value="Unassembled WGS sequence"/>
</dbReference>
<keyword evidence="6" id="KW-0479">Metal-binding</keyword>
<dbReference type="GO" id="GO:0016020">
    <property type="term" value="C:membrane"/>
    <property type="evidence" value="ECO:0007669"/>
    <property type="project" value="InterPro"/>
</dbReference>
<keyword evidence="7" id="KW-0256">Endoplasmic reticulum</keyword>
<keyword evidence="16" id="KW-1185">Reference proteome</keyword>
<reference evidence="15 16" key="1">
    <citation type="submission" date="2018-12" db="EMBL/GenBank/DDBJ databases">
        <title>three novel Halomonas strain isolated from plants.</title>
        <authorList>
            <person name="Sun C."/>
        </authorList>
    </citation>
    <scope>NUCLEOTIDE SEQUENCE [LARGE SCALE GENOMIC DNA]</scope>
    <source>
        <strain evidence="15 16">RC</strain>
    </source>
</reference>
<evidence type="ECO:0000256" key="1">
    <source>
        <dbReference type="ARBA" id="ARBA00004323"/>
    </source>
</evidence>
<evidence type="ECO:0000256" key="13">
    <source>
        <dbReference type="ARBA" id="ARBA00023180"/>
    </source>
</evidence>
<keyword evidence="8" id="KW-0735">Signal-anchor</keyword>
<keyword evidence="12" id="KW-1015">Disulfide bond</keyword>
<evidence type="ECO:0000256" key="2">
    <source>
        <dbReference type="ARBA" id="ARBA00004648"/>
    </source>
</evidence>
<keyword evidence="5" id="KW-0812">Transmembrane</keyword>
<proteinExistence type="predicted"/>
<evidence type="ECO:0000256" key="5">
    <source>
        <dbReference type="ARBA" id="ARBA00022692"/>
    </source>
</evidence>
<accession>A0A3S0WMR3</accession>
<dbReference type="InterPro" id="IPR003406">
    <property type="entry name" value="Glyco_trans_14"/>
</dbReference>
<dbReference type="InterPro" id="IPR043538">
    <property type="entry name" value="XYLT"/>
</dbReference>
<evidence type="ECO:0000256" key="4">
    <source>
        <dbReference type="ARBA" id="ARBA00022679"/>
    </source>
</evidence>
<dbReference type="PANTHER" id="PTHR46025:SF3">
    <property type="entry name" value="XYLOSYLTRANSFERASE OXT"/>
    <property type="match status" value="1"/>
</dbReference>